<dbReference type="AlphaFoldDB" id="A0A1M2VFP3"/>
<keyword evidence="3" id="KW-1185">Reference proteome</keyword>
<dbReference type="Proteomes" id="UP000184267">
    <property type="component" value="Unassembled WGS sequence"/>
</dbReference>
<evidence type="ECO:0008006" key="4">
    <source>
        <dbReference type="Google" id="ProtNLM"/>
    </source>
</evidence>
<protein>
    <recommendedName>
        <fullName evidence="4">MARVEL domain-containing protein</fullName>
    </recommendedName>
</protein>
<evidence type="ECO:0000313" key="2">
    <source>
        <dbReference type="EMBL" id="OJT06414.1"/>
    </source>
</evidence>
<gene>
    <name evidence="2" type="ORF">TRAPUB_2689</name>
</gene>
<organism evidence="2 3">
    <name type="scientific">Trametes pubescens</name>
    <name type="common">White-rot fungus</name>
    <dbReference type="NCBI Taxonomy" id="154538"/>
    <lineage>
        <taxon>Eukaryota</taxon>
        <taxon>Fungi</taxon>
        <taxon>Dikarya</taxon>
        <taxon>Basidiomycota</taxon>
        <taxon>Agaricomycotina</taxon>
        <taxon>Agaricomycetes</taxon>
        <taxon>Polyporales</taxon>
        <taxon>Polyporaceae</taxon>
        <taxon>Trametes</taxon>
    </lineage>
</organism>
<dbReference type="STRING" id="154538.A0A1M2VFP3"/>
<sequence>MAFSEFSSVGKKKLGVHVLLIVLDVISLALAARVNIFQEFYFMADLFPLGLAIATLIILFFTLVLDLTVKNMPTARPAVDVGLLYVLSIFWLAFNAFSTSRWRNIPMNCSSIPEEYPDVRTWCRDVQALKSFVWIEFVARTYHPTIAALARTQSADPNMSRFSVFFTASFILRYAITEHKRGRKQVWNGPLSRYVPRDGPHHNEFSRQTVTDYFGARGTSAFEKF</sequence>
<name>A0A1M2VFP3_TRAPU</name>
<evidence type="ECO:0000256" key="1">
    <source>
        <dbReference type="SAM" id="Phobius"/>
    </source>
</evidence>
<dbReference type="EMBL" id="MNAD01001309">
    <property type="protein sequence ID" value="OJT06414.1"/>
    <property type="molecule type" value="Genomic_DNA"/>
</dbReference>
<proteinExistence type="predicted"/>
<comment type="caution">
    <text evidence="2">The sequence shown here is derived from an EMBL/GenBank/DDBJ whole genome shotgun (WGS) entry which is preliminary data.</text>
</comment>
<feature type="transmembrane region" description="Helical" evidence="1">
    <location>
        <begin position="77"/>
        <end position="97"/>
    </location>
</feature>
<dbReference type="OMA" id="RWRNIPM"/>
<keyword evidence="1" id="KW-0812">Transmembrane</keyword>
<keyword evidence="1" id="KW-1133">Transmembrane helix</keyword>
<keyword evidence="1" id="KW-0472">Membrane</keyword>
<evidence type="ECO:0000313" key="3">
    <source>
        <dbReference type="Proteomes" id="UP000184267"/>
    </source>
</evidence>
<reference evidence="2 3" key="1">
    <citation type="submission" date="2016-10" db="EMBL/GenBank/DDBJ databases">
        <title>Genome sequence of the basidiomycete white-rot fungus Trametes pubescens.</title>
        <authorList>
            <person name="Makela M.R."/>
            <person name="Granchi Z."/>
            <person name="Peng M."/>
            <person name="De Vries R.P."/>
            <person name="Grigoriev I."/>
            <person name="Riley R."/>
            <person name="Hilden K."/>
        </authorList>
    </citation>
    <scope>NUCLEOTIDE SEQUENCE [LARGE SCALE GENOMIC DNA]</scope>
    <source>
        <strain evidence="2 3">FBCC735</strain>
    </source>
</reference>
<accession>A0A1M2VFP3</accession>
<dbReference type="OrthoDB" id="2793550at2759"/>
<feature type="transmembrane region" description="Helical" evidence="1">
    <location>
        <begin position="41"/>
        <end position="65"/>
    </location>
</feature>